<dbReference type="InParanoid" id="Q4QDH0"/>
<organism evidence="3 4">
    <name type="scientific">Leishmania major</name>
    <dbReference type="NCBI Taxonomy" id="5664"/>
    <lineage>
        <taxon>Eukaryota</taxon>
        <taxon>Discoba</taxon>
        <taxon>Euglenozoa</taxon>
        <taxon>Kinetoplastea</taxon>
        <taxon>Metakinetoplastina</taxon>
        <taxon>Trypanosomatida</taxon>
        <taxon>Trypanosomatidae</taxon>
        <taxon>Leishmaniinae</taxon>
        <taxon>Leishmania</taxon>
    </lineage>
</organism>
<feature type="compositionally biased region" description="Polar residues" evidence="2">
    <location>
        <begin position="1040"/>
        <end position="1063"/>
    </location>
</feature>
<dbReference type="eggNOG" id="ENOG502S8E7">
    <property type="taxonomic scope" value="Eukaryota"/>
</dbReference>
<dbReference type="EMBL" id="FR796415">
    <property type="protein sequence ID" value="CAJ07136.1"/>
    <property type="molecule type" value="Genomic_DNA"/>
</dbReference>
<name>Q4QDH0_LEIMA</name>
<dbReference type="VEuPathDB" id="TriTrypDB:LMJFC_190011000"/>
<feature type="region of interest" description="Disordered" evidence="2">
    <location>
        <begin position="1175"/>
        <end position="1232"/>
    </location>
</feature>
<dbReference type="KEGG" id="lma:LMJF_19_0510"/>
<evidence type="ECO:0000313" key="4">
    <source>
        <dbReference type="Proteomes" id="UP000000542"/>
    </source>
</evidence>
<feature type="region of interest" description="Disordered" evidence="2">
    <location>
        <begin position="910"/>
        <end position="931"/>
    </location>
</feature>
<dbReference type="OMA" id="CYDQILL"/>
<feature type="compositionally biased region" description="Low complexity" evidence="2">
    <location>
        <begin position="133"/>
        <end position="142"/>
    </location>
</feature>
<feature type="region of interest" description="Disordered" evidence="2">
    <location>
        <begin position="221"/>
        <end position="283"/>
    </location>
</feature>
<gene>
    <name evidence="3" type="ORF">LMJF_19_0510</name>
</gene>
<dbReference type="VEuPathDB" id="TriTrypDB:LmjF.19.0510"/>
<feature type="compositionally biased region" description="Gly residues" evidence="2">
    <location>
        <begin position="270"/>
        <end position="282"/>
    </location>
</feature>
<evidence type="ECO:0000256" key="1">
    <source>
        <dbReference type="SAM" id="Coils"/>
    </source>
</evidence>
<feature type="region of interest" description="Disordered" evidence="2">
    <location>
        <begin position="73"/>
        <end position="142"/>
    </location>
</feature>
<keyword evidence="4" id="KW-1185">Reference proteome</keyword>
<feature type="compositionally biased region" description="Polar residues" evidence="2">
    <location>
        <begin position="431"/>
        <end position="441"/>
    </location>
</feature>
<evidence type="ECO:0000256" key="2">
    <source>
        <dbReference type="SAM" id="MobiDB-lite"/>
    </source>
</evidence>
<feature type="compositionally biased region" description="Low complexity" evidence="2">
    <location>
        <begin position="252"/>
        <end position="263"/>
    </location>
</feature>
<dbReference type="HOGENOM" id="CLU_244209_0_0_1"/>
<dbReference type="RefSeq" id="XP_001682628.1">
    <property type="nucleotide sequence ID" value="XM_001682576.1"/>
</dbReference>
<feature type="compositionally biased region" description="Basic and acidic residues" evidence="2">
    <location>
        <begin position="221"/>
        <end position="236"/>
    </location>
</feature>
<feature type="region of interest" description="Disordered" evidence="2">
    <location>
        <begin position="545"/>
        <end position="571"/>
    </location>
</feature>
<feature type="region of interest" description="Disordered" evidence="2">
    <location>
        <begin position="983"/>
        <end position="1006"/>
    </location>
</feature>
<keyword evidence="1" id="KW-0175">Coiled coil</keyword>
<feature type="region of interest" description="Disordered" evidence="2">
    <location>
        <begin position="394"/>
        <end position="483"/>
    </location>
</feature>
<reference evidence="3 4" key="1">
    <citation type="journal article" date="2005" name="Science">
        <title>The genome of the kinetoplastid parasite, Leishmania major.</title>
        <authorList>
            <person name="Ivens A.C."/>
            <person name="Peacock C.S."/>
            <person name="Worthey E.A."/>
            <person name="Murphy L."/>
            <person name="Aggarwal G."/>
            <person name="Berriman M."/>
            <person name="Sisk E."/>
            <person name="Rajandream M.A."/>
            <person name="Adlem E."/>
            <person name="Aert R."/>
            <person name="Anupama A."/>
            <person name="Apostolou Z."/>
            <person name="Attipoe P."/>
            <person name="Bason N."/>
            <person name="Bauser C."/>
            <person name="Beck A."/>
            <person name="Beverley S.M."/>
            <person name="Bianchettin G."/>
            <person name="Borzym K."/>
            <person name="Bothe G."/>
            <person name="Bruschi C.V."/>
            <person name="Collins M."/>
            <person name="Cadag E."/>
            <person name="Ciarloni L."/>
            <person name="Clayton C."/>
            <person name="Coulson R.M."/>
            <person name="Cronin A."/>
            <person name="Cruz A.K."/>
            <person name="Davies R.M."/>
            <person name="De Gaudenzi J."/>
            <person name="Dobson D.E."/>
            <person name="Duesterhoeft A."/>
            <person name="Fazelina G."/>
            <person name="Fosker N."/>
            <person name="Frasch A.C."/>
            <person name="Fraser A."/>
            <person name="Fuchs M."/>
            <person name="Gabel C."/>
            <person name="Goble A."/>
            <person name="Goffeau A."/>
            <person name="Harris D."/>
            <person name="Hertz-Fowler C."/>
            <person name="Hilbert H."/>
            <person name="Horn D."/>
            <person name="Huang Y."/>
            <person name="Klages S."/>
            <person name="Knights A."/>
            <person name="Kube M."/>
            <person name="Larke N."/>
            <person name="Litvin L."/>
            <person name="Lord A."/>
            <person name="Louie T."/>
            <person name="Marra M."/>
            <person name="Masuy D."/>
            <person name="Matthews K."/>
            <person name="Michaeli S."/>
            <person name="Mottram J.C."/>
            <person name="Muller-Auer S."/>
            <person name="Munden H."/>
            <person name="Nelson S."/>
            <person name="Norbertczak H."/>
            <person name="Oliver K."/>
            <person name="O'neil S."/>
            <person name="Pentony M."/>
            <person name="Pohl T.M."/>
            <person name="Price C."/>
            <person name="Purnelle B."/>
            <person name="Quail M.A."/>
            <person name="Rabbinowitsch E."/>
            <person name="Reinhardt R."/>
            <person name="Rieger M."/>
            <person name="Rinta J."/>
            <person name="Robben J."/>
            <person name="Robertson L."/>
            <person name="Ruiz J.C."/>
            <person name="Rutter S."/>
            <person name="Saunders D."/>
            <person name="Schafer M."/>
            <person name="Schein J."/>
            <person name="Schwartz D.C."/>
            <person name="Seeger K."/>
            <person name="Seyler A."/>
            <person name="Sharp S."/>
            <person name="Shin H."/>
            <person name="Sivam D."/>
            <person name="Squares R."/>
            <person name="Squares S."/>
            <person name="Tosato V."/>
            <person name="Vogt C."/>
            <person name="Volckaert G."/>
            <person name="Wambutt R."/>
            <person name="Warren T."/>
            <person name="Wedler H."/>
            <person name="Woodward J."/>
            <person name="Zhou S."/>
            <person name="Zimmermann W."/>
            <person name="Smith D.F."/>
            <person name="Blackwell J.M."/>
            <person name="Stuart K.D."/>
            <person name="Barrell B."/>
            <person name="Myler P.J."/>
        </authorList>
    </citation>
    <scope>NUCLEOTIDE SEQUENCE [LARGE SCALE GENOMIC DNA]</scope>
    <source>
        <strain evidence="4">MHOM/IL/81/Friedlin</strain>
    </source>
</reference>
<feature type="compositionally biased region" description="Polar residues" evidence="2">
    <location>
        <begin position="97"/>
        <end position="116"/>
    </location>
</feature>
<feature type="compositionally biased region" description="Low complexity" evidence="2">
    <location>
        <begin position="1201"/>
        <end position="1213"/>
    </location>
</feature>
<feature type="region of interest" description="Disordered" evidence="2">
    <location>
        <begin position="1247"/>
        <end position="1291"/>
    </location>
</feature>
<dbReference type="VEuPathDB" id="TriTrypDB:LMJLV39_190010400"/>
<accession>Q4QDH0</accession>
<feature type="region of interest" description="Disordered" evidence="2">
    <location>
        <begin position="1040"/>
        <end position="1137"/>
    </location>
</feature>
<feature type="region of interest" description="Disordered" evidence="2">
    <location>
        <begin position="1541"/>
        <end position="1576"/>
    </location>
</feature>
<proteinExistence type="predicted"/>
<protein>
    <submittedName>
        <fullName evidence="3">Uncharacterized protein</fullName>
    </submittedName>
</protein>
<evidence type="ECO:0000313" key="3">
    <source>
        <dbReference type="EMBL" id="CAJ07136.1"/>
    </source>
</evidence>
<reference evidence="3 4" key="2">
    <citation type="journal article" date="2011" name="Genome Res.">
        <title>Chromosome and gene copy number variation allow major structural change between species and strains of Leishmania.</title>
        <authorList>
            <person name="Rogers M.B."/>
            <person name="Hilley J.D."/>
            <person name="Dickens N.J."/>
            <person name="Wilkes J."/>
            <person name="Bates P.A."/>
            <person name="Depledge D.P."/>
            <person name="Harris D."/>
            <person name="Her Y."/>
            <person name="Herzyk P."/>
            <person name="Imamura H."/>
            <person name="Otto T.D."/>
            <person name="Sanders M."/>
            <person name="Seeger K."/>
            <person name="Dujardin J.C."/>
            <person name="Berriman M."/>
            <person name="Smith D.F."/>
            <person name="Hertz-Fowler C."/>
            <person name="Mottram J.C."/>
        </authorList>
    </citation>
    <scope>NUCLEOTIDE SEQUENCE [LARGE SCALE GENOMIC DNA]</scope>
    <source>
        <strain evidence="4">MHOM/IL/81/Friedlin</strain>
    </source>
</reference>
<feature type="coiled-coil region" evidence="1">
    <location>
        <begin position="712"/>
        <end position="747"/>
    </location>
</feature>
<feature type="compositionally biased region" description="Basic and acidic residues" evidence="2">
    <location>
        <begin position="913"/>
        <end position="923"/>
    </location>
</feature>
<feature type="compositionally biased region" description="Acidic residues" evidence="2">
    <location>
        <begin position="467"/>
        <end position="480"/>
    </location>
</feature>
<dbReference type="GeneID" id="5651150"/>
<sequence length="1603" mass="167291">MSRASDVESLLLRFLEVEDGLHRPTARHENAPLLVKMTSSATPVDEAVTVNGHQARRSCSVTEAPAQATACCEMATPSSSHHDLRRPNTSSSSASSDTQGEAATPPRRSSSNQHVITRTALDTFARPPTPRNSIPGASPSPPLSLSHPVVQFLTSVQLQGYADRLMCDLGIQSLPDLVKRSAALKDVTALLGPSASLQQHNELLRGLRRWEREEARRANAEAAEERRRARKEDRPTKGAAKALGTHKSRSRAAQTTVQSVTTASEDDGGRASGRGSGTGGGRQSTPLVAALDSCVGMCAAVCFRLSDVCDRVLQSHTSTTALGTTEAAPHELSGDSGNVVVSSLEPPPFPASLSMSSSSRPSLTTSATQLMRQLSYRCSHARLAAARRRRAGWSRSYRNVRGDQGEPLDATSRTATKVAPYDVDAEDLDAVTTSGASSRSGSNHREVSHASEVSCQLETSEPPAEGDVGDDADAALSDEESLPRCAQRASVASAAGVERCEAVEESSNAEALLLPAALSSACYLCESHLSFTLCSLREAAEEQTAVPDLNGSDGADGEGPASTQWAPAVSDTPCGAFGDVLTGDGRATDESHHPIPNGLVATSNISLSALSARAEVQVLPPREPAVTLVRAKGSPVAEEAGRTATADAHTTAAQYPVLGSGTTCNASQHHQSLNPVALTHESAAQPRQSRATDTLLETTGASVVTGSAPEARALLEKRLADARRRLNDALQEALQSYNAEVKAIRQATAVPHTDTAIVKKWVPLRAVLQPIPFSPRASSACARSAAAAKLSTPAERVVWGLDAEGDVDSGEIHWCASPAPTAAVSAGAEAEVPATCSPAAGAALDCVCADDRKVLTAMASTATSARTTVSFTAAPVAPSCRSAVTPAATVEGDGLASTGALDAPTAAALMESRSGRDKEREEDGNVSCESVGRLTAGTQRLSTHVNMGAAGKAAAIAAATPIDMVAAEGRGDSTAAFLWVSQDSPSRTRQGPYADAAAADSDREENVSTSDEWWAAYGIDALECTQNSADGVAGGWAAAPSTNSVHPHATSNGNGAVSTSRVCTPSPAPVEVIELTSGTDDEDADSRDARSRPPHASSYLPPPAAPSLLLPTSPPPRDGLSGGVTIPSRTGPTAPMHSWRPLVLDRRLHADAWPHMTNAELRQLCFEFGLMAPSPTKGDTTSPFPVAAAGSPRILGRRGRSAPLPSSAAGSPACARKSAVSPASSPERDLFGLPTLPTVVPAACRESSHTAAKTVDGAPPPPPPPPPEPSSPVGAFTQPENGSGGGGGGRAAVAAAAAATGVASEHVDIRQRDQRRATLLERESLLEALRLLATRLRFRHTVAPFFLHRVARLSGLPYKRMRAADLLDEGAVLTRDDLKQTRLRYKAEEQVEVERCIASALVAEAAEAIEQDAQRVTSRWATLPLFAVEGGNSTKMKVSPARSALASLPDGGVRCCYDQILLREPVNVFAAVSAVQRSFPHITHTRVQQLLAANEVTAEAVVTVSSRSPSPVPQLATTGQLEAGQAMAVPRPSGELTIDATPSIQQTGGGDIPFHRGSGAVHSPATTTPLSQEDRQRVNARRYFAQRSYMIRRQTGGRGGGRR</sequence>
<dbReference type="VEuPathDB" id="TriTrypDB:LMJSD75_190010300"/>
<feature type="compositionally biased region" description="Pro residues" evidence="2">
    <location>
        <begin position="1258"/>
        <end position="1270"/>
    </location>
</feature>
<dbReference type="Proteomes" id="UP000000542">
    <property type="component" value="Chromosome 19"/>
</dbReference>